<dbReference type="EMBL" id="BATB01000041">
    <property type="protein sequence ID" value="GAD56598.1"/>
    <property type="molecule type" value="Genomic_DNA"/>
</dbReference>
<accession>U3APD3</accession>
<comment type="caution">
    <text evidence="1">The sequence shown here is derived from an EMBL/GenBank/DDBJ whole genome shotgun (WGS) entry which is preliminary data.</text>
</comment>
<sequence>MLEEIEDDMRAAGLPLCALPEPGTDAFSAVLNTFPMNFCWGEPDDWQAALPIYRMLLTDLLVEIKKDGCLICGWSA</sequence>
<dbReference type="Proteomes" id="UP000016566">
    <property type="component" value="Unassembled WGS sequence"/>
</dbReference>
<keyword evidence="2" id="KW-1185">Reference proteome</keyword>
<name>U3APD3_9RHOB</name>
<organism evidence="1 2">
    <name type="scientific">Limimaricola cinnabarinus LL-001</name>
    <dbReference type="NCBI Taxonomy" id="1337093"/>
    <lineage>
        <taxon>Bacteria</taxon>
        <taxon>Pseudomonadati</taxon>
        <taxon>Pseudomonadota</taxon>
        <taxon>Alphaproteobacteria</taxon>
        <taxon>Rhodobacterales</taxon>
        <taxon>Paracoccaceae</taxon>
        <taxon>Limimaricola</taxon>
    </lineage>
</organism>
<proteinExistence type="predicted"/>
<gene>
    <name evidence="1" type="ORF">MBELCI_2650</name>
</gene>
<evidence type="ECO:0000313" key="1">
    <source>
        <dbReference type="EMBL" id="GAD56598.1"/>
    </source>
</evidence>
<evidence type="ECO:0000313" key="2">
    <source>
        <dbReference type="Proteomes" id="UP000016566"/>
    </source>
</evidence>
<protein>
    <submittedName>
        <fullName evidence="1">Uncharacterized protein</fullName>
    </submittedName>
</protein>
<dbReference type="AlphaFoldDB" id="U3APD3"/>
<reference evidence="1" key="1">
    <citation type="journal article" date="2013" name="Genome Announc.">
        <title>Draft Genome Sequence of Loktanella cinnabarina LL-001T, Isolated from Deep-Sea Floor Sediment.</title>
        <authorList>
            <person name="Nishi S."/>
            <person name="Tsubouchi T."/>
            <person name="Takaki Y."/>
            <person name="Koyanagi R."/>
            <person name="Satoh N."/>
            <person name="Maruyama T."/>
            <person name="Hatada Y."/>
        </authorList>
    </citation>
    <scope>NUCLEOTIDE SEQUENCE [LARGE SCALE GENOMIC DNA]</scope>
    <source>
        <strain evidence="1">LL-001</strain>
    </source>
</reference>